<sequence>MATGGHASWLLSSERVTKCTKPKRHWTGYAEQLARDHVIAHPRRHQSCLTVGHWESRSPDEAVRRGGIGGATGGNRMGEGSAPGVRSIAEDRLHQHSGCSGWPQVFLQKDSTPGVKTAHLG</sequence>
<feature type="compositionally biased region" description="Gly residues" evidence="1">
    <location>
        <begin position="66"/>
        <end position="77"/>
    </location>
</feature>
<protein>
    <submittedName>
        <fullName evidence="3">Uncharacterized protein</fullName>
    </submittedName>
</protein>
<evidence type="ECO:0000313" key="2">
    <source>
        <dbReference type="EMBL" id="KAF7481470.1"/>
    </source>
</evidence>
<dbReference type="EMBL" id="WJEC01000714">
    <property type="protein sequence ID" value="KAF7481470.1"/>
    <property type="molecule type" value="Genomic_DNA"/>
</dbReference>
<dbReference type="AlphaFoldDB" id="A0A5E4CCH0"/>
<gene>
    <name evidence="2" type="ORF">GHT09_007253</name>
    <name evidence="3" type="ORF">MONAX_5E005077</name>
</gene>
<proteinExistence type="predicted"/>
<evidence type="ECO:0000256" key="1">
    <source>
        <dbReference type="SAM" id="MobiDB-lite"/>
    </source>
</evidence>
<reference evidence="3 4" key="1">
    <citation type="submission" date="2019-04" db="EMBL/GenBank/DDBJ databases">
        <authorList>
            <person name="Alioto T."/>
            <person name="Alioto T."/>
        </authorList>
    </citation>
    <scope>NUCLEOTIDE SEQUENCE [LARGE SCALE GENOMIC DNA]</scope>
</reference>
<feature type="region of interest" description="Disordered" evidence="1">
    <location>
        <begin position="59"/>
        <end position="121"/>
    </location>
</feature>
<dbReference type="EMBL" id="CABDUW010001087">
    <property type="protein sequence ID" value="VTJ78532.1"/>
    <property type="molecule type" value="Genomic_DNA"/>
</dbReference>
<dbReference type="Proteomes" id="UP000662637">
    <property type="component" value="Unassembled WGS sequence"/>
</dbReference>
<name>A0A5E4CCH0_MARMO</name>
<evidence type="ECO:0000313" key="4">
    <source>
        <dbReference type="Proteomes" id="UP000335636"/>
    </source>
</evidence>
<accession>A0A5E4CCH0</accession>
<keyword evidence="4" id="KW-1185">Reference proteome</keyword>
<dbReference type="Proteomes" id="UP000335636">
    <property type="component" value="Unassembled WGS sequence"/>
</dbReference>
<reference evidence="2" key="2">
    <citation type="submission" date="2020-08" db="EMBL/GenBank/DDBJ databases">
        <authorList>
            <person name="Shumante A."/>
            <person name="Zimin A.V."/>
            <person name="Puiu D."/>
            <person name="Salzberg S.L."/>
        </authorList>
    </citation>
    <scope>NUCLEOTIDE SEQUENCE</scope>
    <source>
        <strain evidence="2">WC2-LM</strain>
        <tissue evidence="2">Liver</tissue>
    </source>
</reference>
<evidence type="ECO:0000313" key="3">
    <source>
        <dbReference type="EMBL" id="VTJ78532.1"/>
    </source>
</evidence>
<organism evidence="3 4">
    <name type="scientific">Marmota monax</name>
    <name type="common">Woodchuck</name>
    <dbReference type="NCBI Taxonomy" id="9995"/>
    <lineage>
        <taxon>Eukaryota</taxon>
        <taxon>Metazoa</taxon>
        <taxon>Chordata</taxon>
        <taxon>Craniata</taxon>
        <taxon>Vertebrata</taxon>
        <taxon>Euteleostomi</taxon>
        <taxon>Mammalia</taxon>
        <taxon>Eutheria</taxon>
        <taxon>Euarchontoglires</taxon>
        <taxon>Glires</taxon>
        <taxon>Rodentia</taxon>
        <taxon>Sciuromorpha</taxon>
        <taxon>Sciuridae</taxon>
        <taxon>Xerinae</taxon>
        <taxon>Marmotini</taxon>
        <taxon>Marmota</taxon>
    </lineage>
</organism>